<sequence>MADKGCSRRTTWKSDQAAAALILLRVETDTRTCQSINHLHLPVQRTTDIREDMDPDTKQVNLLLRTCPMGRLHLFLLHLFHQPLPHRNFHRSKANSEGLEPRLRIRQWAALVLVLVVQSEETSFMLYFEQTVVVTPYGMRYISIDYKTRNRHGSKARKRSNSLAPPGVDAWRPRFIVIVHTLNISYAHEDRRSTSTATSKKSSVLCAGAQAHE</sequence>
<dbReference type="AlphaFoldDB" id="A0AAD2JZL2"/>
<proteinExistence type="predicted"/>
<organism evidence="1 2">
    <name type="scientific">Mycena citricolor</name>
    <dbReference type="NCBI Taxonomy" id="2018698"/>
    <lineage>
        <taxon>Eukaryota</taxon>
        <taxon>Fungi</taxon>
        <taxon>Dikarya</taxon>
        <taxon>Basidiomycota</taxon>
        <taxon>Agaricomycotina</taxon>
        <taxon>Agaricomycetes</taxon>
        <taxon>Agaricomycetidae</taxon>
        <taxon>Agaricales</taxon>
        <taxon>Marasmiineae</taxon>
        <taxon>Mycenaceae</taxon>
        <taxon>Mycena</taxon>
    </lineage>
</organism>
<gene>
    <name evidence="1" type="ORF">MYCIT1_LOCUS12692</name>
</gene>
<evidence type="ECO:0000313" key="1">
    <source>
        <dbReference type="EMBL" id="CAK5269169.1"/>
    </source>
</evidence>
<protein>
    <submittedName>
        <fullName evidence="1">Uncharacterized protein</fullName>
    </submittedName>
</protein>
<keyword evidence="2" id="KW-1185">Reference proteome</keyword>
<name>A0AAD2JZL2_9AGAR</name>
<reference evidence="1" key="1">
    <citation type="submission" date="2023-11" db="EMBL/GenBank/DDBJ databases">
        <authorList>
            <person name="De Vega J J."/>
            <person name="De Vega J J."/>
        </authorList>
    </citation>
    <scope>NUCLEOTIDE SEQUENCE</scope>
</reference>
<comment type="caution">
    <text evidence="1">The sequence shown here is derived from an EMBL/GenBank/DDBJ whole genome shotgun (WGS) entry which is preliminary data.</text>
</comment>
<accession>A0AAD2JZL2</accession>
<dbReference type="Proteomes" id="UP001295794">
    <property type="component" value="Unassembled WGS sequence"/>
</dbReference>
<evidence type="ECO:0000313" key="2">
    <source>
        <dbReference type="Proteomes" id="UP001295794"/>
    </source>
</evidence>
<dbReference type="EMBL" id="CAVNYO010000141">
    <property type="protein sequence ID" value="CAK5269169.1"/>
    <property type="molecule type" value="Genomic_DNA"/>
</dbReference>